<gene>
    <name evidence="2" type="ORF">GCM10009576_079640</name>
</gene>
<sequence length="66" mass="7386">MWVVKIECDHHLKEVRIDSDTGCVLSTNPVADDDHGDHGKHEDKNSHGRSPAVNETRRTTSGNNEH</sequence>
<evidence type="ECO:0008006" key="4">
    <source>
        <dbReference type="Google" id="ProtNLM"/>
    </source>
</evidence>
<keyword evidence="3" id="KW-1185">Reference proteome</keyword>
<evidence type="ECO:0000313" key="3">
    <source>
        <dbReference type="Proteomes" id="UP001500033"/>
    </source>
</evidence>
<comment type="caution">
    <text evidence="2">The sequence shown here is derived from an EMBL/GenBank/DDBJ whole genome shotgun (WGS) entry which is preliminary data.</text>
</comment>
<protein>
    <recommendedName>
        <fullName evidence="4">PepSY domain-containing protein</fullName>
    </recommendedName>
</protein>
<dbReference type="EMBL" id="BAAAIE010000076">
    <property type="protein sequence ID" value="GAA0996090.1"/>
    <property type="molecule type" value="Genomic_DNA"/>
</dbReference>
<dbReference type="Proteomes" id="UP001500033">
    <property type="component" value="Unassembled WGS sequence"/>
</dbReference>
<evidence type="ECO:0000313" key="2">
    <source>
        <dbReference type="EMBL" id="GAA0996090.1"/>
    </source>
</evidence>
<feature type="compositionally biased region" description="Basic and acidic residues" evidence="1">
    <location>
        <begin position="32"/>
        <end position="46"/>
    </location>
</feature>
<reference evidence="2 3" key="1">
    <citation type="journal article" date="2019" name="Int. J. Syst. Evol. Microbiol.">
        <title>The Global Catalogue of Microorganisms (GCM) 10K type strain sequencing project: providing services to taxonomists for standard genome sequencing and annotation.</title>
        <authorList>
            <consortium name="The Broad Institute Genomics Platform"/>
            <consortium name="The Broad Institute Genome Sequencing Center for Infectious Disease"/>
            <person name="Wu L."/>
            <person name="Ma J."/>
        </authorList>
    </citation>
    <scope>NUCLEOTIDE SEQUENCE [LARGE SCALE GENOMIC DNA]</scope>
    <source>
        <strain evidence="2 3">JCM 11445</strain>
    </source>
</reference>
<feature type="region of interest" description="Disordered" evidence="1">
    <location>
        <begin position="21"/>
        <end position="66"/>
    </location>
</feature>
<name>A0ABN1SLP7_9ACTN</name>
<proteinExistence type="predicted"/>
<organism evidence="2 3">
    <name type="scientific">Streptomyces rhizosphaericus</name>
    <dbReference type="NCBI Taxonomy" id="114699"/>
    <lineage>
        <taxon>Bacteria</taxon>
        <taxon>Bacillati</taxon>
        <taxon>Actinomycetota</taxon>
        <taxon>Actinomycetes</taxon>
        <taxon>Kitasatosporales</taxon>
        <taxon>Streptomycetaceae</taxon>
        <taxon>Streptomyces</taxon>
        <taxon>Streptomyces violaceusniger group</taxon>
    </lineage>
</organism>
<evidence type="ECO:0000256" key="1">
    <source>
        <dbReference type="SAM" id="MobiDB-lite"/>
    </source>
</evidence>
<accession>A0ABN1SLP7</accession>